<organism evidence="8 9">
    <name type="scientific">Daphnia galeata</name>
    <dbReference type="NCBI Taxonomy" id="27404"/>
    <lineage>
        <taxon>Eukaryota</taxon>
        <taxon>Metazoa</taxon>
        <taxon>Ecdysozoa</taxon>
        <taxon>Arthropoda</taxon>
        <taxon>Crustacea</taxon>
        <taxon>Branchiopoda</taxon>
        <taxon>Diplostraca</taxon>
        <taxon>Cladocera</taxon>
        <taxon>Anomopoda</taxon>
        <taxon>Daphniidae</taxon>
        <taxon>Daphnia</taxon>
    </lineage>
</organism>
<dbReference type="EMBL" id="CAKKLH010000078">
    <property type="protein sequence ID" value="CAH0102251.1"/>
    <property type="molecule type" value="Genomic_DNA"/>
</dbReference>
<dbReference type="GO" id="GO:0005886">
    <property type="term" value="C:plasma membrane"/>
    <property type="evidence" value="ECO:0007669"/>
    <property type="project" value="TreeGrafter"/>
</dbReference>
<comment type="similarity">
    <text evidence="2">Belongs to the SLC29A/ENT transporter (TC 2.A.57) family.</text>
</comment>
<feature type="transmembrane region" description="Helical" evidence="7">
    <location>
        <begin position="177"/>
        <end position="202"/>
    </location>
</feature>
<evidence type="ECO:0000256" key="5">
    <source>
        <dbReference type="ARBA" id="ARBA00022989"/>
    </source>
</evidence>
<reference evidence="8" key="1">
    <citation type="submission" date="2021-11" db="EMBL/GenBank/DDBJ databases">
        <authorList>
            <person name="Schell T."/>
        </authorList>
    </citation>
    <scope>NUCLEOTIDE SEQUENCE</scope>
    <source>
        <strain evidence="8">M5</strain>
    </source>
</reference>
<dbReference type="InterPro" id="IPR036259">
    <property type="entry name" value="MFS_trans_sf"/>
</dbReference>
<feature type="transmembrane region" description="Helical" evidence="7">
    <location>
        <begin position="63"/>
        <end position="91"/>
    </location>
</feature>
<comment type="subcellular location">
    <subcellularLocation>
        <location evidence="1">Membrane</location>
        <topology evidence="1">Multi-pass membrane protein</topology>
    </subcellularLocation>
</comment>
<dbReference type="OrthoDB" id="6370660at2759"/>
<dbReference type="Pfam" id="PF01733">
    <property type="entry name" value="Nucleoside_tran"/>
    <property type="match status" value="1"/>
</dbReference>
<evidence type="ECO:0000256" key="6">
    <source>
        <dbReference type="ARBA" id="ARBA00023136"/>
    </source>
</evidence>
<dbReference type="SUPFAM" id="SSF103473">
    <property type="entry name" value="MFS general substrate transporter"/>
    <property type="match status" value="1"/>
</dbReference>
<gene>
    <name evidence="8" type="ORF">DGAL_LOCUS4642</name>
</gene>
<feature type="transmembrane region" description="Helical" evidence="7">
    <location>
        <begin position="315"/>
        <end position="342"/>
    </location>
</feature>
<evidence type="ECO:0000256" key="3">
    <source>
        <dbReference type="ARBA" id="ARBA00022448"/>
    </source>
</evidence>
<keyword evidence="6 7" id="KW-0472">Membrane</keyword>
<evidence type="ECO:0000313" key="8">
    <source>
        <dbReference type="EMBL" id="CAH0102251.1"/>
    </source>
</evidence>
<evidence type="ECO:0000256" key="1">
    <source>
        <dbReference type="ARBA" id="ARBA00004141"/>
    </source>
</evidence>
<evidence type="ECO:0000313" key="9">
    <source>
        <dbReference type="Proteomes" id="UP000789390"/>
    </source>
</evidence>
<feature type="transmembrane region" description="Helical" evidence="7">
    <location>
        <begin position="111"/>
        <end position="133"/>
    </location>
</feature>
<dbReference type="PANTHER" id="PTHR10332:SF88">
    <property type="entry name" value="EQUILIBRATIVE NUCLEOSIDE TRANSPORTER 1, ISOFORM A"/>
    <property type="match status" value="1"/>
</dbReference>
<dbReference type="Proteomes" id="UP000789390">
    <property type="component" value="Unassembled WGS sequence"/>
</dbReference>
<evidence type="ECO:0000256" key="7">
    <source>
        <dbReference type="SAM" id="Phobius"/>
    </source>
</evidence>
<dbReference type="PIRSF" id="PIRSF016379">
    <property type="entry name" value="ENT"/>
    <property type="match status" value="1"/>
</dbReference>
<evidence type="ECO:0000256" key="2">
    <source>
        <dbReference type="ARBA" id="ARBA00007965"/>
    </source>
</evidence>
<dbReference type="GO" id="GO:0005337">
    <property type="term" value="F:nucleoside transmembrane transporter activity"/>
    <property type="evidence" value="ECO:0007669"/>
    <property type="project" value="InterPro"/>
</dbReference>
<keyword evidence="9" id="KW-1185">Reference proteome</keyword>
<keyword evidence="4 7" id="KW-0812">Transmembrane</keyword>
<feature type="transmembrane region" description="Helical" evidence="7">
    <location>
        <begin position="242"/>
        <end position="263"/>
    </location>
</feature>
<comment type="caution">
    <text evidence="8">The sequence shown here is derived from an EMBL/GenBank/DDBJ whole genome shotgun (WGS) entry which is preliminary data.</text>
</comment>
<keyword evidence="5 7" id="KW-1133">Transmembrane helix</keyword>
<feature type="transmembrane region" description="Helical" evidence="7">
    <location>
        <begin position="458"/>
        <end position="481"/>
    </location>
</feature>
<evidence type="ECO:0000256" key="4">
    <source>
        <dbReference type="ARBA" id="ARBA00022692"/>
    </source>
</evidence>
<feature type="transmembrane region" description="Helical" evidence="7">
    <location>
        <begin position="383"/>
        <end position="404"/>
    </location>
</feature>
<feature type="transmembrane region" description="Helical" evidence="7">
    <location>
        <begin position="354"/>
        <end position="371"/>
    </location>
</feature>
<dbReference type="InterPro" id="IPR002259">
    <property type="entry name" value="Eqnu_transpt"/>
</dbReference>
<name>A0A8J2W2E6_9CRUS</name>
<keyword evidence="3" id="KW-0813">Transport</keyword>
<dbReference type="PRINTS" id="PR01130">
    <property type="entry name" value="DERENTRNSPRT"/>
</dbReference>
<accession>A0A8J2W2E6</accession>
<feature type="transmembrane region" description="Helical" evidence="7">
    <location>
        <begin position="424"/>
        <end position="446"/>
    </location>
</feature>
<feature type="transmembrane region" description="Helical" evidence="7">
    <location>
        <begin position="145"/>
        <end position="165"/>
    </location>
</feature>
<dbReference type="PANTHER" id="PTHR10332">
    <property type="entry name" value="EQUILIBRATIVE NUCLEOSIDE TRANSPORTER"/>
    <property type="match status" value="1"/>
</dbReference>
<protein>
    <submittedName>
        <fullName evidence="8">Uncharacterized protein</fullName>
    </submittedName>
</protein>
<proteinExistence type="inferred from homology"/>
<sequence>MPQISIQSNGTQDQQDEDFLIDAEFIENTSNNDGMIVITSVDNVKGNESDLLINDFQPRDRYFAVYILFYLLGMATLLPWNFFITANGYWMYKLRDLNTTSFGNASHLSPLQLGFTSYLCVTSLVPSTVVLVLNAFIGHKFSFKVRIAGGLFGVIFLFTFTTALVELDTDAWQISFYFVTLVSAFFINVVSSIFQGGVCGLAGKFPGGYVNAVISGQALGGIFASLANIMSIALGASPTQSAFIYFLAADVTLVVSFCLYMVLSSTDFFLFYSSSERVPTIQNEFVNECDLMEEHEDEVLIVDTRICYRRIIIQIWPYLFSVTLVYVVTLSLFPAVCVLIRSSSNGHGFLWNDVYFTPVACFLLMSVGDYVGRTSAGIIPKPVSIRTWTCVLSVLRLGFIPLMIMCNAQPRLHLPVLISNDAGFVFVMALFAFSNGYLSVIPFAQAPKCVTREEQETASSLMAAGLGIGLAVGGALSSVIVRIL</sequence>
<feature type="transmembrane region" description="Helical" evidence="7">
    <location>
        <begin position="209"/>
        <end position="236"/>
    </location>
</feature>
<dbReference type="AlphaFoldDB" id="A0A8J2W2E6"/>